<keyword evidence="1" id="KW-0862">Zinc</keyword>
<name>A0A147BAP8_IXORI</name>
<dbReference type="PANTHER" id="PTHR46486:SF1">
    <property type="entry name" value="CCHC-TYPE DOMAIN-CONTAINING PROTEIN"/>
    <property type="match status" value="1"/>
</dbReference>
<dbReference type="SMART" id="SM00343">
    <property type="entry name" value="ZnF_C2HC"/>
    <property type="match status" value="2"/>
</dbReference>
<feature type="region of interest" description="Disordered" evidence="2">
    <location>
        <begin position="274"/>
        <end position="387"/>
    </location>
</feature>
<keyword evidence="1" id="KW-0479">Metal-binding</keyword>
<evidence type="ECO:0000256" key="1">
    <source>
        <dbReference type="PROSITE-ProRule" id="PRU00047"/>
    </source>
</evidence>
<dbReference type="AlphaFoldDB" id="A0A147BAP8"/>
<keyword evidence="1" id="KW-0863">Zinc-finger</keyword>
<dbReference type="Gene3D" id="4.10.60.10">
    <property type="entry name" value="Zinc finger, CCHC-type"/>
    <property type="match status" value="1"/>
</dbReference>
<proteinExistence type="predicted"/>
<dbReference type="GO" id="GO:0008270">
    <property type="term" value="F:zinc ion binding"/>
    <property type="evidence" value="ECO:0007669"/>
    <property type="project" value="UniProtKB-KW"/>
</dbReference>
<dbReference type="PANTHER" id="PTHR46486">
    <property type="entry name" value="CCHC-TYPE DOMAIN-CONTAINING PROTEIN"/>
    <property type="match status" value="1"/>
</dbReference>
<sequence length="387" mass="42326">AGDPGYRMLMPLLPSGSRLEKTVFLHGDPRGRPYRTQDFADMLQSTVGMKHVVGLGAFQFNHVFVCTLNSTDAKDKLTTLKNVKVKGRKCVVVDPNFTEVVLRVHWLPTYVTDREVSAAFAEFGVVKEITREMWKSPTGDYEVETSTRAVRIILKKGGSRDELPHQGHVADYPVLISVPGRPPMCLRCNQLGHMRRQCRAPWCRGCRGYGHVEADCVPTYASKTRHEPLREQRHELLDDGDTEGAVVSEVSEAHPTPELQSLHKIVDPSAAVPSADIREESPNEEDTDASPSVEEPGPVSAEKVTAATSTTAPTLPTALREEAKEATPPAPTAAPGKAPLPEPNAGASLKDTGKPTRQSARKKNKVLLSELPALRPVETDRSSLEKV</sequence>
<reference evidence="4" key="1">
    <citation type="journal article" date="2018" name="PLoS Negl. Trop. Dis.">
        <title>Sialome diversity of ticks revealed by RNAseq of single tick salivary glands.</title>
        <authorList>
            <person name="Perner J."/>
            <person name="Kropackova S."/>
            <person name="Kopacek P."/>
            <person name="Ribeiro J.M."/>
        </authorList>
    </citation>
    <scope>NUCLEOTIDE SEQUENCE</scope>
    <source>
        <strain evidence="4">Siblings of single egg batch collected in Ceske Budejovice</strain>
        <tissue evidence="4">Salivary glands</tissue>
    </source>
</reference>
<evidence type="ECO:0000313" key="4">
    <source>
        <dbReference type="EMBL" id="JAR87846.1"/>
    </source>
</evidence>
<dbReference type="SUPFAM" id="SSF57756">
    <property type="entry name" value="Retrovirus zinc finger-like domains"/>
    <property type="match status" value="1"/>
</dbReference>
<feature type="compositionally biased region" description="Basic and acidic residues" evidence="2">
    <location>
        <begin position="377"/>
        <end position="387"/>
    </location>
</feature>
<feature type="compositionally biased region" description="Pro residues" evidence="2">
    <location>
        <begin position="328"/>
        <end position="342"/>
    </location>
</feature>
<dbReference type="InterPro" id="IPR001878">
    <property type="entry name" value="Znf_CCHC"/>
</dbReference>
<feature type="non-terminal residue" evidence="4">
    <location>
        <position position="1"/>
    </location>
</feature>
<feature type="domain" description="CCHC-type" evidence="3">
    <location>
        <begin position="185"/>
        <end position="199"/>
    </location>
</feature>
<dbReference type="EMBL" id="GEGO01007558">
    <property type="protein sequence ID" value="JAR87846.1"/>
    <property type="molecule type" value="Transcribed_RNA"/>
</dbReference>
<dbReference type="GO" id="GO:0003676">
    <property type="term" value="F:nucleic acid binding"/>
    <property type="evidence" value="ECO:0007669"/>
    <property type="project" value="InterPro"/>
</dbReference>
<protein>
    <recommendedName>
        <fullName evidence="3">CCHC-type domain-containing protein</fullName>
    </recommendedName>
</protein>
<dbReference type="InterPro" id="IPR036875">
    <property type="entry name" value="Znf_CCHC_sf"/>
</dbReference>
<evidence type="ECO:0000259" key="3">
    <source>
        <dbReference type="PROSITE" id="PS50158"/>
    </source>
</evidence>
<dbReference type="PROSITE" id="PS50158">
    <property type="entry name" value="ZF_CCHC"/>
    <property type="match status" value="1"/>
</dbReference>
<evidence type="ECO:0000256" key="2">
    <source>
        <dbReference type="SAM" id="MobiDB-lite"/>
    </source>
</evidence>
<organism evidence="4">
    <name type="scientific">Ixodes ricinus</name>
    <name type="common">Common tick</name>
    <name type="synonym">Acarus ricinus</name>
    <dbReference type="NCBI Taxonomy" id="34613"/>
    <lineage>
        <taxon>Eukaryota</taxon>
        <taxon>Metazoa</taxon>
        <taxon>Ecdysozoa</taxon>
        <taxon>Arthropoda</taxon>
        <taxon>Chelicerata</taxon>
        <taxon>Arachnida</taxon>
        <taxon>Acari</taxon>
        <taxon>Parasitiformes</taxon>
        <taxon>Ixodida</taxon>
        <taxon>Ixodoidea</taxon>
        <taxon>Ixodidae</taxon>
        <taxon>Ixodinae</taxon>
        <taxon>Ixodes</taxon>
    </lineage>
</organism>
<accession>A0A147BAP8</accession>
<feature type="compositionally biased region" description="Low complexity" evidence="2">
    <location>
        <begin position="305"/>
        <end position="318"/>
    </location>
</feature>